<gene>
    <name evidence="1" type="ORF">ALC57_06038</name>
</gene>
<proteinExistence type="predicted"/>
<protein>
    <submittedName>
        <fullName evidence="1">Uncharacterized protein</fullName>
    </submittedName>
</protein>
<keyword evidence="2" id="KW-1185">Reference proteome</keyword>
<dbReference type="Proteomes" id="UP000078492">
    <property type="component" value="Unassembled WGS sequence"/>
</dbReference>
<dbReference type="EMBL" id="KQ979433">
    <property type="protein sequence ID" value="KYN21561.1"/>
    <property type="molecule type" value="Genomic_DNA"/>
</dbReference>
<name>A0A151J967_9HYME</name>
<organism evidence="1 2">
    <name type="scientific">Trachymyrmex cornetzi</name>
    <dbReference type="NCBI Taxonomy" id="471704"/>
    <lineage>
        <taxon>Eukaryota</taxon>
        <taxon>Metazoa</taxon>
        <taxon>Ecdysozoa</taxon>
        <taxon>Arthropoda</taxon>
        <taxon>Hexapoda</taxon>
        <taxon>Insecta</taxon>
        <taxon>Pterygota</taxon>
        <taxon>Neoptera</taxon>
        <taxon>Endopterygota</taxon>
        <taxon>Hymenoptera</taxon>
        <taxon>Apocrita</taxon>
        <taxon>Aculeata</taxon>
        <taxon>Formicoidea</taxon>
        <taxon>Formicidae</taxon>
        <taxon>Myrmicinae</taxon>
        <taxon>Trachymyrmex</taxon>
    </lineage>
</organism>
<dbReference type="AlphaFoldDB" id="A0A151J967"/>
<evidence type="ECO:0000313" key="1">
    <source>
        <dbReference type="EMBL" id="KYN21561.1"/>
    </source>
</evidence>
<reference evidence="1 2" key="1">
    <citation type="submission" date="2015-09" db="EMBL/GenBank/DDBJ databases">
        <title>Trachymyrmex cornetzi WGS genome.</title>
        <authorList>
            <person name="Nygaard S."/>
            <person name="Hu H."/>
            <person name="Boomsma J."/>
            <person name="Zhang G."/>
        </authorList>
    </citation>
    <scope>NUCLEOTIDE SEQUENCE [LARGE SCALE GENOMIC DNA]</scope>
    <source>
        <strain evidence="1">Tcor2-1</strain>
        <tissue evidence="1">Whole body</tissue>
    </source>
</reference>
<accession>A0A151J967</accession>
<evidence type="ECO:0000313" key="2">
    <source>
        <dbReference type="Proteomes" id="UP000078492"/>
    </source>
</evidence>
<sequence>MDVENVPMDIDGLSMLKSSSSSSWVNRRERRRPLPCCAPMPLSCLDDNNARTMRYNRRTRDVTLDRRLRNALLFNI</sequence>